<feature type="transmembrane region" description="Helical" evidence="6">
    <location>
        <begin position="190"/>
        <end position="212"/>
    </location>
</feature>
<keyword evidence="10" id="KW-1185">Reference proteome</keyword>
<dbReference type="InterPro" id="IPR003594">
    <property type="entry name" value="HATPase_dom"/>
</dbReference>
<dbReference type="PANTHER" id="PTHR43047:SF72">
    <property type="entry name" value="OSMOSENSING HISTIDINE PROTEIN KINASE SLN1"/>
    <property type="match status" value="1"/>
</dbReference>
<keyword evidence="6" id="KW-0812">Transmembrane</keyword>
<feature type="domain" description="Histidine kinase" evidence="7">
    <location>
        <begin position="361"/>
        <end position="578"/>
    </location>
</feature>
<dbReference type="PRINTS" id="PR00344">
    <property type="entry name" value="BCTRLSENSOR"/>
</dbReference>
<sequence>MRTGASDLKRFLNRYNFAFLASLLLLGVLYTEGRRNEHALRAANTAAMQTMSVMSNSQRMLSALQDVESGARGFLITGQPQFAETFESGRLRLRDARAQLKAAMPAESWYRTWWQRIDPHIDARVRASMAVVEAVRQGAPELGTRLVKTNAGSVAMEEVRKHLLQLQAHEERRLAQRNAGINDQTARTRLLRLAMVIAAGVLLMSAVLAINFQAEKRRQALARARNGESQQRRQHAFLRTIIDTDENPIFVRDLAGRFVLVNKALGELVGCSVEELEGDAGPSADCLAMLQPLITHDADVTPDAPWRQDAVQMIDAAWQPRWFQIVKRALPGEGMGSVLTVAVDVSERMRAQRVKDEFVSTVSHELRTPLTSVRGALDLLGGFAQTLPGDALPLLDIARKNTERLLRLINDILDLQKIEAGQLTMVPAVHGLRGLLAHSVAAHEGYAQPMNVELVLHEGPDVQLRVDADRFAQVMANLLSNAIKHSPAGDIVEIQSEQLEGAVEISVRDHGRGIPKAFRPHVFERFTQAESNDARRKGGTGLGLAIAKSMIEQMGGTIGFDTIEGTGTTFHILLPLAEVDA</sequence>
<keyword evidence="4" id="KW-0808">Transferase</keyword>
<keyword evidence="6" id="KW-0472">Membrane</keyword>
<dbReference type="Pfam" id="PF00512">
    <property type="entry name" value="HisKA"/>
    <property type="match status" value="1"/>
</dbReference>
<organism evidence="9 10">
    <name type="scientific">Lysobacter soyae</name>
    <dbReference type="NCBI Taxonomy" id="2764185"/>
    <lineage>
        <taxon>Bacteria</taxon>
        <taxon>Pseudomonadati</taxon>
        <taxon>Pseudomonadota</taxon>
        <taxon>Gammaproteobacteria</taxon>
        <taxon>Lysobacterales</taxon>
        <taxon>Lysobacteraceae</taxon>
        <taxon>Lysobacter</taxon>
    </lineage>
</organism>
<dbReference type="PANTHER" id="PTHR43047">
    <property type="entry name" value="TWO-COMPONENT HISTIDINE PROTEIN KINASE"/>
    <property type="match status" value="1"/>
</dbReference>
<evidence type="ECO:0000256" key="6">
    <source>
        <dbReference type="SAM" id="Phobius"/>
    </source>
</evidence>
<dbReference type="Pfam" id="PF05227">
    <property type="entry name" value="CHASE3"/>
    <property type="match status" value="1"/>
</dbReference>
<dbReference type="Gene3D" id="1.10.287.130">
    <property type="match status" value="1"/>
</dbReference>
<evidence type="ECO:0000313" key="10">
    <source>
        <dbReference type="Proteomes" id="UP000824755"/>
    </source>
</evidence>
<evidence type="ECO:0000313" key="9">
    <source>
        <dbReference type="EMBL" id="QYR53041.1"/>
    </source>
</evidence>
<dbReference type="SUPFAM" id="SSF55785">
    <property type="entry name" value="PYP-like sensor domain (PAS domain)"/>
    <property type="match status" value="1"/>
</dbReference>
<accession>A0ABX8WN47</accession>
<dbReference type="InterPro" id="IPR000014">
    <property type="entry name" value="PAS"/>
</dbReference>
<dbReference type="InterPro" id="IPR005467">
    <property type="entry name" value="His_kinase_dom"/>
</dbReference>
<dbReference type="RefSeq" id="WP_220379860.1">
    <property type="nucleotide sequence ID" value="NZ_CP080544.1"/>
</dbReference>
<dbReference type="InterPro" id="IPR004358">
    <property type="entry name" value="Sig_transdc_His_kin-like_C"/>
</dbReference>
<gene>
    <name evidence="9" type="ORF">H8L67_00510</name>
</gene>
<dbReference type="InterPro" id="IPR036890">
    <property type="entry name" value="HATPase_C_sf"/>
</dbReference>
<dbReference type="CDD" id="cd00075">
    <property type="entry name" value="HATPase"/>
    <property type="match status" value="1"/>
</dbReference>
<keyword evidence="5" id="KW-0418">Kinase</keyword>
<dbReference type="SMART" id="SM00388">
    <property type="entry name" value="HisKA"/>
    <property type="match status" value="1"/>
</dbReference>
<dbReference type="PROSITE" id="PS50112">
    <property type="entry name" value="PAS"/>
    <property type="match status" value="1"/>
</dbReference>
<dbReference type="InterPro" id="IPR036097">
    <property type="entry name" value="HisK_dim/P_sf"/>
</dbReference>
<dbReference type="EC" id="2.7.13.3" evidence="2"/>
<dbReference type="CDD" id="cd00082">
    <property type="entry name" value="HisKA"/>
    <property type="match status" value="1"/>
</dbReference>
<protein>
    <recommendedName>
        <fullName evidence="2">histidine kinase</fullName>
        <ecNumber evidence="2">2.7.13.3</ecNumber>
    </recommendedName>
</protein>
<feature type="domain" description="PAS" evidence="8">
    <location>
        <begin position="234"/>
        <end position="278"/>
    </location>
</feature>
<evidence type="ECO:0000256" key="1">
    <source>
        <dbReference type="ARBA" id="ARBA00000085"/>
    </source>
</evidence>
<reference evidence="9 10" key="1">
    <citation type="submission" date="2021-08" db="EMBL/GenBank/DDBJ databases">
        <title>Lysobacter sp. strain CJ11 Genome sequencing and assembly.</title>
        <authorList>
            <person name="Kim I."/>
        </authorList>
    </citation>
    <scope>NUCLEOTIDE SEQUENCE [LARGE SCALE GENOMIC DNA]</scope>
    <source>
        <strain evidence="9 10">CJ11</strain>
    </source>
</reference>
<dbReference type="Gene3D" id="3.30.450.20">
    <property type="entry name" value="PAS domain"/>
    <property type="match status" value="1"/>
</dbReference>
<evidence type="ECO:0000259" key="7">
    <source>
        <dbReference type="PROSITE" id="PS50109"/>
    </source>
</evidence>
<dbReference type="SMART" id="SM00387">
    <property type="entry name" value="HATPase_c"/>
    <property type="match status" value="1"/>
</dbReference>
<proteinExistence type="predicted"/>
<feature type="transmembrane region" description="Helical" evidence="6">
    <location>
        <begin position="12"/>
        <end position="31"/>
    </location>
</feature>
<dbReference type="PROSITE" id="PS50109">
    <property type="entry name" value="HIS_KIN"/>
    <property type="match status" value="1"/>
</dbReference>
<evidence type="ECO:0000256" key="5">
    <source>
        <dbReference type="ARBA" id="ARBA00022777"/>
    </source>
</evidence>
<evidence type="ECO:0000256" key="3">
    <source>
        <dbReference type="ARBA" id="ARBA00022553"/>
    </source>
</evidence>
<evidence type="ECO:0000259" key="8">
    <source>
        <dbReference type="PROSITE" id="PS50112"/>
    </source>
</evidence>
<name>A0ABX8WN47_9GAMM</name>
<comment type="catalytic activity">
    <reaction evidence="1">
        <text>ATP + protein L-histidine = ADP + protein N-phospho-L-histidine.</text>
        <dbReference type="EC" id="2.7.13.3"/>
    </reaction>
</comment>
<keyword evidence="6" id="KW-1133">Transmembrane helix</keyword>
<keyword evidence="3" id="KW-0597">Phosphoprotein</keyword>
<dbReference type="SUPFAM" id="SSF55874">
    <property type="entry name" value="ATPase domain of HSP90 chaperone/DNA topoisomerase II/histidine kinase"/>
    <property type="match status" value="1"/>
</dbReference>
<dbReference type="SUPFAM" id="SSF47384">
    <property type="entry name" value="Homodimeric domain of signal transducing histidine kinase"/>
    <property type="match status" value="1"/>
</dbReference>
<dbReference type="Pfam" id="PF02518">
    <property type="entry name" value="HATPase_c"/>
    <property type="match status" value="1"/>
</dbReference>
<dbReference type="InterPro" id="IPR003661">
    <property type="entry name" value="HisK_dim/P_dom"/>
</dbReference>
<dbReference type="EMBL" id="CP080544">
    <property type="protein sequence ID" value="QYR53041.1"/>
    <property type="molecule type" value="Genomic_DNA"/>
</dbReference>
<dbReference type="Proteomes" id="UP000824755">
    <property type="component" value="Chromosome"/>
</dbReference>
<dbReference type="Gene3D" id="3.30.565.10">
    <property type="entry name" value="Histidine kinase-like ATPase, C-terminal domain"/>
    <property type="match status" value="1"/>
</dbReference>
<dbReference type="InterPro" id="IPR007891">
    <property type="entry name" value="CHASE3"/>
</dbReference>
<dbReference type="InterPro" id="IPR035965">
    <property type="entry name" value="PAS-like_dom_sf"/>
</dbReference>
<dbReference type="NCBIfam" id="TIGR00229">
    <property type="entry name" value="sensory_box"/>
    <property type="match status" value="1"/>
</dbReference>
<evidence type="ECO:0000256" key="4">
    <source>
        <dbReference type="ARBA" id="ARBA00022679"/>
    </source>
</evidence>
<evidence type="ECO:0000256" key="2">
    <source>
        <dbReference type="ARBA" id="ARBA00012438"/>
    </source>
</evidence>
<dbReference type="CDD" id="cd19410">
    <property type="entry name" value="HK9-like_sensor"/>
    <property type="match status" value="1"/>
</dbReference>